<dbReference type="AlphaFoldDB" id="A0AAJ1CJ35"/>
<dbReference type="InterPro" id="IPR056105">
    <property type="entry name" value="DUF7688"/>
</dbReference>
<evidence type="ECO:0000259" key="1">
    <source>
        <dbReference type="Pfam" id="PF24737"/>
    </source>
</evidence>
<organism evidence="2 3">
    <name type="scientific">Alistipes onderdonkii</name>
    <dbReference type="NCBI Taxonomy" id="328813"/>
    <lineage>
        <taxon>Bacteria</taxon>
        <taxon>Pseudomonadati</taxon>
        <taxon>Bacteroidota</taxon>
        <taxon>Bacteroidia</taxon>
        <taxon>Bacteroidales</taxon>
        <taxon>Rikenellaceae</taxon>
        <taxon>Alistipes</taxon>
    </lineage>
</organism>
<evidence type="ECO:0000313" key="3">
    <source>
        <dbReference type="Proteomes" id="UP001205035"/>
    </source>
</evidence>
<dbReference type="Proteomes" id="UP001205035">
    <property type="component" value="Unassembled WGS sequence"/>
</dbReference>
<accession>A0AAJ1CJ35</accession>
<dbReference type="EMBL" id="JANGBQ010000036">
    <property type="protein sequence ID" value="MCQ5084120.1"/>
    <property type="molecule type" value="Genomic_DNA"/>
</dbReference>
<gene>
    <name evidence="2" type="ORF">NE651_14630</name>
</gene>
<protein>
    <recommendedName>
        <fullName evidence="1">DUF7688 domain-containing protein</fullName>
    </recommendedName>
</protein>
<evidence type="ECO:0000313" key="2">
    <source>
        <dbReference type="EMBL" id="MCQ5084120.1"/>
    </source>
</evidence>
<feature type="domain" description="DUF7688" evidence="1">
    <location>
        <begin position="3"/>
        <end position="73"/>
    </location>
</feature>
<comment type="caution">
    <text evidence="2">The sequence shown here is derived from an EMBL/GenBank/DDBJ whole genome shotgun (WGS) entry which is preliminary data.</text>
</comment>
<reference evidence="2" key="1">
    <citation type="submission" date="2022-06" db="EMBL/GenBank/DDBJ databases">
        <title>Isolation of gut microbiota from human fecal samples.</title>
        <authorList>
            <person name="Pamer E.G."/>
            <person name="Barat B."/>
            <person name="Waligurski E."/>
            <person name="Medina S."/>
            <person name="Paddock L."/>
            <person name="Mostad J."/>
        </authorList>
    </citation>
    <scope>NUCLEOTIDE SEQUENCE</scope>
    <source>
        <strain evidence="2">DFI.6.22</strain>
    </source>
</reference>
<dbReference type="RefSeq" id="WP_022331829.1">
    <property type="nucleotide sequence ID" value="NZ_JAHOND010000004.1"/>
</dbReference>
<name>A0AAJ1CJ35_9BACT</name>
<sequence length="82" mass="9811">MRDEIRQNGEPFLWAEGEEWTSIPMIFRNITGKNFTGKEYRDYIEYWILSHGFELGPVELWCDGRFVERGEIKLPGKEVYHV</sequence>
<proteinExistence type="predicted"/>
<dbReference type="Pfam" id="PF24737">
    <property type="entry name" value="DUF7688"/>
    <property type="match status" value="1"/>
</dbReference>